<dbReference type="Gene3D" id="2.60.40.1120">
    <property type="entry name" value="Carboxypeptidase-like, regulatory domain"/>
    <property type="match status" value="1"/>
</dbReference>
<organism evidence="1">
    <name type="scientific">hydrothermal vent metagenome</name>
    <dbReference type="NCBI Taxonomy" id="652676"/>
    <lineage>
        <taxon>unclassified sequences</taxon>
        <taxon>metagenomes</taxon>
        <taxon>ecological metagenomes</taxon>
    </lineage>
</organism>
<dbReference type="EMBL" id="UOFG01000163">
    <property type="protein sequence ID" value="VAW62110.1"/>
    <property type="molecule type" value="Genomic_DNA"/>
</dbReference>
<proteinExistence type="predicted"/>
<evidence type="ECO:0000313" key="1">
    <source>
        <dbReference type="EMBL" id="VAW62110.1"/>
    </source>
</evidence>
<dbReference type="SUPFAM" id="SSF49464">
    <property type="entry name" value="Carboxypeptidase regulatory domain-like"/>
    <property type="match status" value="2"/>
</dbReference>
<reference evidence="1" key="1">
    <citation type="submission" date="2018-06" db="EMBL/GenBank/DDBJ databases">
        <authorList>
            <person name="Zhirakovskaya E."/>
        </authorList>
    </citation>
    <scope>NUCLEOTIDE SEQUENCE</scope>
</reference>
<dbReference type="AlphaFoldDB" id="A0A3B0XBX5"/>
<dbReference type="InterPro" id="IPR008969">
    <property type="entry name" value="CarboxyPept-like_regulatory"/>
</dbReference>
<sequence length="515" mass="54040">MKSKTGTYSIILGFTSLLLVACSGGGNGGTPAIPTTGKISGQVFNGESGAAIVAATISAGGQTTTTGTDGRYLLQNVNFNDRVVVDIKRTGFAEQSKITQLSAQATEAVLPVMLLPINLTQTFDPNIEQTLQVADTTASVTLIASSLVTANGNSPEGNVTIELTVIDPTVDIELMPGNMQTDTGADTLSPIESFGAIVINFTDSVGNELDLVQGSTATIQIPLTDKTGSPPATVPLYFYNESTGLWVEEGSATLITDGADSYYRGTVSHFSTWNADFLYSQVIINGCVEDLSGARIPGASVISVGDDYSGTSSTVTDSTGAYSIIVKQNASVLISGLQVGVKTNTIKIPTTTSEQTIDECLMFSTGGQVNNTAVSVKLSWGESPQDLDAYLVGPADSGVFVFFATPGSLLELPFSQLDVDDRDSFGPEIITVFSFPFAGNYRYSVHNFSGTFIPGITSSPARVELNTNGEVAVFMPPAGEENNITWDVFDFIVADDGSFTVVPVNTWSNLAPLAN</sequence>
<evidence type="ECO:0008006" key="2">
    <source>
        <dbReference type="Google" id="ProtNLM"/>
    </source>
</evidence>
<accession>A0A3B0XBX5</accession>
<name>A0A3B0XBX5_9ZZZZ</name>
<dbReference type="PROSITE" id="PS51257">
    <property type="entry name" value="PROKAR_LIPOPROTEIN"/>
    <property type="match status" value="1"/>
</dbReference>
<gene>
    <name evidence="1" type="ORF">MNBD_GAMMA11-959</name>
</gene>
<protein>
    <recommendedName>
        <fullName evidence="2">Carboxypeptidase regulatory-like domain-containing protein</fullName>
    </recommendedName>
</protein>